<evidence type="ECO:0000256" key="1">
    <source>
        <dbReference type="SAM" id="Phobius"/>
    </source>
</evidence>
<feature type="transmembrane region" description="Helical" evidence="1">
    <location>
        <begin position="28"/>
        <end position="49"/>
    </location>
</feature>
<evidence type="ECO:0000313" key="2">
    <source>
        <dbReference type="EMBL" id="VDN17550.1"/>
    </source>
</evidence>
<protein>
    <submittedName>
        <fullName evidence="4">Cytochrome c oxidase subunit 7C, mitochondrial</fullName>
    </submittedName>
</protein>
<dbReference type="WBParaSite" id="GPUH_0001053001-mRNA-1">
    <property type="protein sequence ID" value="GPUH_0001053001-mRNA-1"/>
    <property type="gene ID" value="GPUH_0001053001"/>
</dbReference>
<evidence type="ECO:0000313" key="4">
    <source>
        <dbReference type="WBParaSite" id="GPUH_0001053001-mRNA-1"/>
    </source>
</evidence>
<reference evidence="4" key="1">
    <citation type="submission" date="2016-06" db="UniProtKB">
        <authorList>
            <consortium name="WormBaseParasite"/>
        </authorList>
    </citation>
    <scope>IDENTIFICATION</scope>
</reference>
<dbReference type="AlphaFoldDB" id="A0A183DP76"/>
<organism evidence="4">
    <name type="scientific">Gongylonema pulchrum</name>
    <dbReference type="NCBI Taxonomy" id="637853"/>
    <lineage>
        <taxon>Eukaryota</taxon>
        <taxon>Metazoa</taxon>
        <taxon>Ecdysozoa</taxon>
        <taxon>Nematoda</taxon>
        <taxon>Chromadorea</taxon>
        <taxon>Rhabditida</taxon>
        <taxon>Spirurina</taxon>
        <taxon>Spiruromorpha</taxon>
        <taxon>Spiruroidea</taxon>
        <taxon>Gongylonematidae</taxon>
        <taxon>Gongylonema</taxon>
    </lineage>
</organism>
<gene>
    <name evidence="2" type="ORF">GPUH_LOCUS10517</name>
</gene>
<sequence length="87" mass="10374">METQQFRHFIAPIVMEPRRPHLLKQRLVIKYALSSAGSVLVVSSSYWSFRRILLISQWDMIYPDPSMMSVITEFLQLFNKFHFKLVK</sequence>
<keyword evidence="1" id="KW-0472">Membrane</keyword>
<evidence type="ECO:0000313" key="3">
    <source>
        <dbReference type="Proteomes" id="UP000271098"/>
    </source>
</evidence>
<reference evidence="2 3" key="2">
    <citation type="submission" date="2018-11" db="EMBL/GenBank/DDBJ databases">
        <authorList>
            <consortium name="Pathogen Informatics"/>
        </authorList>
    </citation>
    <scope>NUCLEOTIDE SEQUENCE [LARGE SCALE GENOMIC DNA]</scope>
</reference>
<keyword evidence="3" id="KW-1185">Reference proteome</keyword>
<keyword evidence="1" id="KW-0812">Transmembrane</keyword>
<accession>A0A183DP76</accession>
<keyword evidence="1" id="KW-1133">Transmembrane helix</keyword>
<dbReference type="Proteomes" id="UP000271098">
    <property type="component" value="Unassembled WGS sequence"/>
</dbReference>
<dbReference type="EMBL" id="UYRT01078012">
    <property type="protein sequence ID" value="VDN17550.1"/>
    <property type="molecule type" value="Genomic_DNA"/>
</dbReference>
<proteinExistence type="predicted"/>
<name>A0A183DP76_9BILA</name>